<feature type="transmembrane region" description="Helical" evidence="1">
    <location>
        <begin position="290"/>
        <end position="308"/>
    </location>
</feature>
<dbReference type="RefSeq" id="WP_213166386.1">
    <property type="nucleotide sequence ID" value="NZ_CP058559.1"/>
</dbReference>
<keyword evidence="3" id="KW-0378">Hydrolase</keyword>
<feature type="transmembrane region" description="Helical" evidence="1">
    <location>
        <begin position="538"/>
        <end position="554"/>
    </location>
</feature>
<dbReference type="Pfam" id="PF02517">
    <property type="entry name" value="Rce1-like"/>
    <property type="match status" value="1"/>
</dbReference>
<name>A0A7G9WBC6_ALKCA</name>
<dbReference type="GO" id="GO:0008237">
    <property type="term" value="F:metallopeptidase activity"/>
    <property type="evidence" value="ECO:0007669"/>
    <property type="project" value="UniProtKB-KW"/>
</dbReference>
<dbReference type="Pfam" id="PF12679">
    <property type="entry name" value="ABC2_membrane_2"/>
    <property type="match status" value="1"/>
</dbReference>
<feature type="transmembrane region" description="Helical" evidence="1">
    <location>
        <begin position="467"/>
        <end position="488"/>
    </location>
</feature>
<feature type="transmembrane region" description="Helical" evidence="1">
    <location>
        <begin position="23"/>
        <end position="42"/>
    </location>
</feature>
<keyword evidence="3" id="KW-0482">Metalloprotease</keyword>
<keyword evidence="1" id="KW-1133">Transmembrane helix</keyword>
<dbReference type="PANTHER" id="PTHR43471:SF3">
    <property type="entry name" value="ABC TRANSPORTER PERMEASE PROTEIN NATB"/>
    <property type="match status" value="1"/>
</dbReference>
<dbReference type="GO" id="GO:0140359">
    <property type="term" value="F:ABC-type transporter activity"/>
    <property type="evidence" value="ECO:0007669"/>
    <property type="project" value="InterPro"/>
</dbReference>
<feature type="transmembrane region" description="Helical" evidence="1">
    <location>
        <begin position="581"/>
        <end position="598"/>
    </location>
</feature>
<feature type="transmembrane region" description="Helical" evidence="1">
    <location>
        <begin position="262"/>
        <end position="284"/>
    </location>
</feature>
<dbReference type="GO" id="GO:0080120">
    <property type="term" value="P:CAAX-box protein maturation"/>
    <property type="evidence" value="ECO:0007669"/>
    <property type="project" value="UniProtKB-ARBA"/>
</dbReference>
<keyword evidence="1" id="KW-0472">Membrane</keyword>
<gene>
    <name evidence="3" type="ORF">HYG86_15030</name>
</gene>
<feature type="domain" description="CAAX prenyl protease 2/Lysostaphin resistance protein A-like" evidence="2">
    <location>
        <begin position="508"/>
        <end position="593"/>
    </location>
</feature>
<feature type="transmembrane region" description="Helical" evidence="1">
    <location>
        <begin position="399"/>
        <end position="417"/>
    </location>
</feature>
<dbReference type="PANTHER" id="PTHR43471">
    <property type="entry name" value="ABC TRANSPORTER PERMEASE"/>
    <property type="match status" value="1"/>
</dbReference>
<feature type="transmembrane region" description="Helical" evidence="1">
    <location>
        <begin position="560"/>
        <end position="576"/>
    </location>
</feature>
<dbReference type="KEGG" id="acae:HYG86_15030"/>
<feature type="transmembrane region" description="Helical" evidence="1">
    <location>
        <begin position="341"/>
        <end position="363"/>
    </location>
</feature>
<protein>
    <submittedName>
        <fullName evidence="3">CPBP family intramembrane metalloprotease</fullName>
    </submittedName>
</protein>
<accession>A0A7G9WBC6</accession>
<keyword evidence="4" id="KW-1185">Reference proteome</keyword>
<reference evidence="3 4" key="1">
    <citation type="submission" date="2020-07" db="EMBL/GenBank/DDBJ databases">
        <title>Alkalicella. sp. LB2 genome.</title>
        <authorList>
            <person name="Postec A."/>
            <person name="Quemeneur M."/>
        </authorList>
    </citation>
    <scope>NUCLEOTIDE SEQUENCE [LARGE SCALE GENOMIC DNA]</scope>
    <source>
        <strain evidence="3 4">LB2</strain>
    </source>
</reference>
<proteinExistence type="predicted"/>
<feature type="transmembrane region" description="Helical" evidence="1">
    <location>
        <begin position="508"/>
        <end position="526"/>
    </location>
</feature>
<evidence type="ECO:0000259" key="2">
    <source>
        <dbReference type="Pfam" id="PF02517"/>
    </source>
</evidence>
<evidence type="ECO:0000313" key="3">
    <source>
        <dbReference type="EMBL" id="QNO15988.1"/>
    </source>
</evidence>
<keyword evidence="3" id="KW-0645">Protease</keyword>
<evidence type="ECO:0000256" key="1">
    <source>
        <dbReference type="SAM" id="Phobius"/>
    </source>
</evidence>
<feature type="transmembrane region" description="Helical" evidence="1">
    <location>
        <begin position="604"/>
        <end position="624"/>
    </location>
</feature>
<feature type="transmembrane region" description="Helical" evidence="1">
    <location>
        <begin position="217"/>
        <end position="241"/>
    </location>
</feature>
<dbReference type="EMBL" id="CP058559">
    <property type="protein sequence ID" value="QNO15988.1"/>
    <property type="molecule type" value="Genomic_DNA"/>
</dbReference>
<feature type="transmembrane region" description="Helical" evidence="1">
    <location>
        <begin position="171"/>
        <end position="189"/>
    </location>
</feature>
<organism evidence="3 4">
    <name type="scientific">Alkalicella caledoniensis</name>
    <dbReference type="NCBI Taxonomy" id="2731377"/>
    <lineage>
        <taxon>Bacteria</taxon>
        <taxon>Bacillati</taxon>
        <taxon>Bacillota</taxon>
        <taxon>Clostridia</taxon>
        <taxon>Eubacteriales</taxon>
        <taxon>Proteinivoracaceae</taxon>
        <taxon>Alkalicella</taxon>
    </lineage>
</organism>
<dbReference type="GO" id="GO:0005886">
    <property type="term" value="C:plasma membrane"/>
    <property type="evidence" value="ECO:0007669"/>
    <property type="project" value="UniProtKB-SubCell"/>
</dbReference>
<dbReference type="GO" id="GO:0006508">
    <property type="term" value="P:proteolysis"/>
    <property type="evidence" value="ECO:0007669"/>
    <property type="project" value="UniProtKB-KW"/>
</dbReference>
<dbReference type="Proteomes" id="UP000516160">
    <property type="component" value="Chromosome"/>
</dbReference>
<evidence type="ECO:0000313" key="4">
    <source>
        <dbReference type="Proteomes" id="UP000516160"/>
    </source>
</evidence>
<sequence length="637" mass="70411">MNLGIMLHIIKKETMALLRNKKVLVGIFAPIVILPIIFYGYLEITKVTSRETEISKSGIYLEGDLPTFINSALLQDDRFEVLTQKDNADLVLEYALEGSKHQFILKYDFGRNASMRAGERIAPILLDFKEAQQAALLESEGLDFAHIYPTQLEYEDLATEKEVAGYSMGNIMPLIITLYAMISVLSFAMELSTTEKETGTLETIFSVPIKKSELVTAKLLACVLFGIAALTINLGVILLLLPKVMDVSSFGLNMGFSTFMALVINIIPLTFMGAALSLGIGMFANSYKESNAYMTPLIFVFMLPAYLASTPGLELNLGFSLVPIVNTTLLIKSVFMGQLNMALFSATLVTNTLFSIMGLVFMFKVFGTENILFGNQKGFSFAVKRSSIKKSTFIQLEDVYLSLAVITVLYIYASVILPGHMGIFENLVFNQYVFFAMLPIGIIWYLKASHKESLGLRAPSAMGSFGGVWIWLSAFSLSLIYQIIITPYIDFVPTLVELEGQLEALSPYTKFFLIALTPGICEEILFRGFALRPLEKRLGAKWAVIITAIAFSLIHLDVVRLIPTFLLGIAFGYVAVKTKSIYPPIVLHVLNNSVAIFLPEGTPISYAVLVPLFIVSLALGLGIYKKLDNVDNIKSSF</sequence>
<dbReference type="GO" id="GO:0004175">
    <property type="term" value="F:endopeptidase activity"/>
    <property type="evidence" value="ECO:0007669"/>
    <property type="project" value="UniProtKB-ARBA"/>
</dbReference>
<dbReference type="InterPro" id="IPR003675">
    <property type="entry name" value="Rce1/LyrA-like_dom"/>
</dbReference>
<keyword evidence="1" id="KW-0812">Transmembrane</keyword>
<dbReference type="AlphaFoldDB" id="A0A7G9WBC6"/>
<feature type="transmembrane region" description="Helical" evidence="1">
    <location>
        <begin position="429"/>
        <end position="446"/>
    </location>
</feature>